<comment type="caution">
    <text evidence="1">The sequence shown here is derived from an EMBL/GenBank/DDBJ whole genome shotgun (WGS) entry which is preliminary data.</text>
</comment>
<reference evidence="1" key="1">
    <citation type="submission" date="2019-12" db="EMBL/GenBank/DDBJ databases">
        <title>Genome sequencing and annotation of Brassica cretica.</title>
        <authorList>
            <person name="Studholme D.J."/>
            <person name="Sarris P.F."/>
        </authorList>
    </citation>
    <scope>NUCLEOTIDE SEQUENCE</scope>
    <source>
        <strain evidence="1">PFS-001/15</strain>
        <tissue evidence="1">Leaf</tissue>
    </source>
</reference>
<dbReference type="Proteomes" id="UP000712281">
    <property type="component" value="Unassembled WGS sequence"/>
</dbReference>
<dbReference type="EMBL" id="QGKW02001911">
    <property type="protein sequence ID" value="KAF2567167.1"/>
    <property type="molecule type" value="Genomic_DNA"/>
</dbReference>
<accession>A0A8S9ICJ9</accession>
<dbReference type="AlphaFoldDB" id="A0A8S9ICJ9"/>
<sequence>MTLRSVAGKLLDTMSFTYFFIEGDTFMASLNGISNVILSNAFLQIALSNSRLVCVLLGGKGGRLLYTHSMAGSAGVGRRSTLFPHCRSIFTVVCRSTLILSCRSISTSSSNPTSSSSRSMATSLVLGSSFSRGVSISVLGSSRIIGRDLFSPVSSTTTCFLRS</sequence>
<name>A0A8S9ICJ9_BRACR</name>
<proteinExistence type="predicted"/>
<organism evidence="1 2">
    <name type="scientific">Brassica cretica</name>
    <name type="common">Mustard</name>
    <dbReference type="NCBI Taxonomy" id="69181"/>
    <lineage>
        <taxon>Eukaryota</taxon>
        <taxon>Viridiplantae</taxon>
        <taxon>Streptophyta</taxon>
        <taxon>Embryophyta</taxon>
        <taxon>Tracheophyta</taxon>
        <taxon>Spermatophyta</taxon>
        <taxon>Magnoliopsida</taxon>
        <taxon>eudicotyledons</taxon>
        <taxon>Gunneridae</taxon>
        <taxon>Pentapetalae</taxon>
        <taxon>rosids</taxon>
        <taxon>malvids</taxon>
        <taxon>Brassicales</taxon>
        <taxon>Brassicaceae</taxon>
        <taxon>Brassiceae</taxon>
        <taxon>Brassica</taxon>
    </lineage>
</organism>
<protein>
    <submittedName>
        <fullName evidence="1">Uncharacterized protein</fullName>
    </submittedName>
</protein>
<evidence type="ECO:0000313" key="1">
    <source>
        <dbReference type="EMBL" id="KAF2567167.1"/>
    </source>
</evidence>
<gene>
    <name evidence="1" type="ORF">F2Q68_00025188</name>
</gene>
<evidence type="ECO:0000313" key="2">
    <source>
        <dbReference type="Proteomes" id="UP000712281"/>
    </source>
</evidence>